<dbReference type="Proteomes" id="UP000325598">
    <property type="component" value="Unassembled WGS sequence"/>
</dbReference>
<keyword evidence="3" id="KW-1185">Reference proteome</keyword>
<gene>
    <name evidence="2" type="ORF">San01_06430</name>
</gene>
<dbReference type="EMBL" id="BLAG01000004">
    <property type="protein sequence ID" value="GES28156.1"/>
    <property type="molecule type" value="Genomic_DNA"/>
</dbReference>
<organism evidence="2 3">
    <name type="scientific">Streptomyces angustmyceticus</name>
    <dbReference type="NCBI Taxonomy" id="285578"/>
    <lineage>
        <taxon>Bacteria</taxon>
        <taxon>Bacillati</taxon>
        <taxon>Actinomycetota</taxon>
        <taxon>Actinomycetes</taxon>
        <taxon>Kitasatosporales</taxon>
        <taxon>Streptomycetaceae</taxon>
        <taxon>Streptomyces</taxon>
    </lineage>
</organism>
<proteinExistence type="predicted"/>
<dbReference type="AlphaFoldDB" id="A0A5J4LA27"/>
<reference evidence="2 3" key="1">
    <citation type="submission" date="2019-10" db="EMBL/GenBank/DDBJ databases">
        <title>Whole genome shotgun sequence of Streptomyces angustmyceticus NBRC 3934.</title>
        <authorList>
            <person name="Hosoyama A."/>
            <person name="Ichikawa N."/>
            <person name="Kimura A."/>
            <person name="Kitahashi Y."/>
            <person name="Komaki H."/>
            <person name="Uohara A."/>
        </authorList>
    </citation>
    <scope>NUCLEOTIDE SEQUENCE [LARGE SCALE GENOMIC DNA]</scope>
    <source>
        <strain evidence="2 3">NBRC 3934</strain>
    </source>
</reference>
<evidence type="ECO:0000313" key="3">
    <source>
        <dbReference type="Proteomes" id="UP000325598"/>
    </source>
</evidence>
<protein>
    <submittedName>
        <fullName evidence="2">Uncharacterized protein</fullName>
    </submittedName>
</protein>
<evidence type="ECO:0000256" key="1">
    <source>
        <dbReference type="SAM" id="MobiDB-lite"/>
    </source>
</evidence>
<sequence length="71" mass="7284">MDLAFCWIMPGAAAGVAMFSEEKRSLFMACMLSGARSGHAEKSGGGREGGAGRPAGLAERGRNPITQTVGL</sequence>
<accession>A0A5J4LA27</accession>
<feature type="region of interest" description="Disordered" evidence="1">
    <location>
        <begin position="36"/>
        <end position="71"/>
    </location>
</feature>
<name>A0A5J4LA27_9ACTN</name>
<comment type="caution">
    <text evidence="2">The sequence shown here is derived from an EMBL/GenBank/DDBJ whole genome shotgun (WGS) entry which is preliminary data.</text>
</comment>
<evidence type="ECO:0000313" key="2">
    <source>
        <dbReference type="EMBL" id="GES28156.1"/>
    </source>
</evidence>